<dbReference type="EMBL" id="CP024793">
    <property type="protein sequence ID" value="AUB44137.1"/>
    <property type="molecule type" value="Genomic_DNA"/>
</dbReference>
<accession>A0A2K8T8W2</accession>
<organism evidence="2 3">
    <name type="scientific">Nostoc flagelliforme CCNUN1</name>
    <dbReference type="NCBI Taxonomy" id="2038116"/>
    <lineage>
        <taxon>Bacteria</taxon>
        <taxon>Bacillati</taxon>
        <taxon>Cyanobacteriota</taxon>
        <taxon>Cyanophyceae</taxon>
        <taxon>Nostocales</taxon>
        <taxon>Nostocaceae</taxon>
        <taxon>Nostoc</taxon>
    </lineage>
</organism>
<dbReference type="KEGG" id="nfl:COO91_10357"/>
<dbReference type="SUPFAM" id="SSF51126">
    <property type="entry name" value="Pectin lyase-like"/>
    <property type="match status" value="3"/>
</dbReference>
<dbReference type="SMART" id="SM00912">
    <property type="entry name" value="Haemagg_act"/>
    <property type="match status" value="1"/>
</dbReference>
<keyword evidence="2" id="KW-0614">Plasmid</keyword>
<geneLocation type="plasmid" evidence="3">
    <name>pnfsy08</name>
</geneLocation>
<dbReference type="Pfam" id="PF05860">
    <property type="entry name" value="TPS"/>
    <property type="match status" value="1"/>
</dbReference>
<evidence type="ECO:0000313" key="3">
    <source>
        <dbReference type="Proteomes" id="UP000232003"/>
    </source>
</evidence>
<feature type="domain" description="Filamentous haemagglutinin FhaB/tRNA nuclease CdiA-like TPS" evidence="1">
    <location>
        <begin position="33"/>
        <end position="145"/>
    </location>
</feature>
<dbReference type="Proteomes" id="UP000232003">
    <property type="component" value="Plasmid pNFSY08"/>
</dbReference>
<gene>
    <name evidence="2" type="ORF">COO91_10357</name>
</gene>
<sequence length="706" mass="71021">MSGLGFTHWGALAAIVFGVSFCTIDYASAQITPDGTLPNNSSVTREGNTFNITGGTQAGGNLFHSFGEFSVNTGSTASFNNTLDIQNIISRVTGRSISNIDGIIRTLGTANLFLINPNGIIFGSNARLEIGGSFLASTASSLKFKDNLEFSATDPQPAPLLSINVPIGLQFGANPGAILAQGDGQGIRTTLELIDTKNALRVEPNQTLALIGSDISLEGATLKTAGGRIELGSVAGEGLVGLTPTNKGFSLSYNSGSQNFRNIKLSQQAVVDASGEGGGDIQIQGRRISLFSGSQIEASTLGTQAGGTLLVNASESVELSGTSSLNKDSPTAFGSQVYPGASGAGSNLIGTSTDGQINSGLFTSAQPGSTGDAGDLTIKTNTLLLKDGARVNAGTFGAGKGGNLTVDAQDVQLLIGDANGQLSTGLFASAEANSTGDAGDLTIKTNTLLVKNGVQVGTGTFGAGKGGNLTVDAQNVQLIGTSADGSFVSGLFASAQAGSTGDAGDLTIKTNTLLVKDGAVVSAGTFGAGKGGNLTVDAQDVQIIGTNAYIQFPSGLFTSAQAGSTGDAGDLTIKTNTLLVKDGAVVGTSTFGAAKGGNLTVDAQDVQIIGTSADIQFPSGLFTSAQRNSTGDAGDLTIKTNTLLVQDGATIAVQSLGTGTAGNLTIDAPSIRLNNDALLSGNTQSAKVDPDTVRSLIFEGEEELMP</sequence>
<proteinExistence type="predicted"/>
<dbReference type="InterPro" id="IPR012334">
    <property type="entry name" value="Pectin_lyas_fold"/>
</dbReference>
<evidence type="ECO:0000313" key="2">
    <source>
        <dbReference type="EMBL" id="AUB44137.1"/>
    </source>
</evidence>
<dbReference type="Gene3D" id="2.160.20.10">
    <property type="entry name" value="Single-stranded right-handed beta-helix, Pectin lyase-like"/>
    <property type="match status" value="2"/>
</dbReference>
<protein>
    <submittedName>
        <fullName evidence="2">Large exoprotein involved in heme utilization or adhesion</fullName>
    </submittedName>
</protein>
<name>A0A2K8T8W2_9NOSO</name>
<dbReference type="NCBIfam" id="TIGR01901">
    <property type="entry name" value="adhes_NPXG"/>
    <property type="match status" value="1"/>
</dbReference>
<dbReference type="InterPro" id="IPR008638">
    <property type="entry name" value="FhaB/CdiA-like_TPS"/>
</dbReference>
<dbReference type="RefSeq" id="WP_100903989.1">
    <property type="nucleotide sequence ID" value="NZ_CAWNNC010000009.1"/>
</dbReference>
<keyword evidence="3" id="KW-1185">Reference proteome</keyword>
<evidence type="ECO:0000259" key="1">
    <source>
        <dbReference type="SMART" id="SM00912"/>
    </source>
</evidence>
<dbReference type="AlphaFoldDB" id="A0A2K8T8W2"/>
<dbReference type="InterPro" id="IPR011050">
    <property type="entry name" value="Pectin_lyase_fold/virulence"/>
</dbReference>
<dbReference type="OrthoDB" id="502809at2"/>
<reference evidence="2 3" key="1">
    <citation type="submission" date="2017-11" db="EMBL/GenBank/DDBJ databases">
        <title>Complete genome of a free-living desiccation-tolerant cyanobacterium and its photosynthetic adaptation to extreme terrestrial habitat.</title>
        <authorList>
            <person name="Shang J."/>
        </authorList>
    </citation>
    <scope>NUCLEOTIDE SEQUENCE [LARGE SCALE GENOMIC DNA]</scope>
    <source>
        <strain evidence="2 3">CCNUN1</strain>
        <plasmid evidence="3">pnfsy08</plasmid>
    </source>
</reference>